<dbReference type="SUPFAM" id="SSF46689">
    <property type="entry name" value="Homeodomain-like"/>
    <property type="match status" value="1"/>
</dbReference>
<feature type="compositionally biased region" description="Low complexity" evidence="5">
    <location>
        <begin position="471"/>
        <end position="535"/>
    </location>
</feature>
<organism evidence="7 8">
    <name type="scientific">Mortierella alpina</name>
    <name type="common">Oleaginous fungus</name>
    <name type="synonym">Mortierella renispora</name>
    <dbReference type="NCBI Taxonomy" id="64518"/>
    <lineage>
        <taxon>Eukaryota</taxon>
        <taxon>Fungi</taxon>
        <taxon>Fungi incertae sedis</taxon>
        <taxon>Mucoromycota</taxon>
        <taxon>Mortierellomycotina</taxon>
        <taxon>Mortierellomycetes</taxon>
        <taxon>Mortierellales</taxon>
        <taxon>Mortierellaceae</taxon>
        <taxon>Mortierella</taxon>
    </lineage>
</organism>
<feature type="region of interest" description="Disordered" evidence="5">
    <location>
        <begin position="114"/>
        <end position="143"/>
    </location>
</feature>
<evidence type="ECO:0000313" key="7">
    <source>
        <dbReference type="EMBL" id="KAF9965621.1"/>
    </source>
</evidence>
<reference evidence="7" key="1">
    <citation type="journal article" date="2020" name="Fungal Divers.">
        <title>Resolving the Mortierellaceae phylogeny through synthesis of multi-gene phylogenetics and phylogenomics.</title>
        <authorList>
            <person name="Vandepol N."/>
            <person name="Liber J."/>
            <person name="Desiro A."/>
            <person name="Na H."/>
            <person name="Kennedy M."/>
            <person name="Barry K."/>
            <person name="Grigoriev I.V."/>
            <person name="Miller A.N."/>
            <person name="O'Donnell K."/>
            <person name="Stajich J.E."/>
            <person name="Bonito G."/>
        </authorList>
    </citation>
    <scope>NUCLEOTIDE SEQUENCE</scope>
    <source>
        <strain evidence="7">CK1249</strain>
    </source>
</reference>
<comment type="caution">
    <text evidence="7">The sequence shown here is derived from an EMBL/GenBank/DDBJ whole genome shotgun (WGS) entry which is preliminary data.</text>
</comment>
<dbReference type="PROSITE" id="PS50071">
    <property type="entry name" value="HOMEOBOX_2"/>
    <property type="match status" value="1"/>
</dbReference>
<dbReference type="InterPro" id="IPR009057">
    <property type="entry name" value="Homeodomain-like_sf"/>
</dbReference>
<feature type="region of interest" description="Disordered" evidence="5">
    <location>
        <begin position="676"/>
        <end position="695"/>
    </location>
</feature>
<accession>A0A9P6JD73</accession>
<keyword evidence="3 4" id="KW-0539">Nucleus</keyword>
<feature type="compositionally biased region" description="Basic residues" evidence="5">
    <location>
        <begin position="422"/>
        <end position="433"/>
    </location>
</feature>
<feature type="compositionally biased region" description="Basic and acidic residues" evidence="5">
    <location>
        <begin position="180"/>
        <end position="189"/>
    </location>
</feature>
<dbReference type="GO" id="GO:0005634">
    <property type="term" value="C:nucleus"/>
    <property type="evidence" value="ECO:0007669"/>
    <property type="project" value="UniProtKB-SubCell"/>
</dbReference>
<dbReference type="GO" id="GO:0003677">
    <property type="term" value="F:DNA binding"/>
    <property type="evidence" value="ECO:0007669"/>
    <property type="project" value="UniProtKB-UniRule"/>
</dbReference>
<evidence type="ECO:0000256" key="1">
    <source>
        <dbReference type="ARBA" id="ARBA00023125"/>
    </source>
</evidence>
<feature type="compositionally biased region" description="Basic and acidic residues" evidence="5">
    <location>
        <begin position="21"/>
        <end position="30"/>
    </location>
</feature>
<dbReference type="GO" id="GO:0006355">
    <property type="term" value="P:regulation of DNA-templated transcription"/>
    <property type="evidence" value="ECO:0007669"/>
    <property type="project" value="InterPro"/>
</dbReference>
<protein>
    <recommendedName>
        <fullName evidence="6">Homeobox domain-containing protein</fullName>
    </recommendedName>
</protein>
<name>A0A9P6JD73_MORAP</name>
<keyword evidence="2 4" id="KW-0371">Homeobox</keyword>
<evidence type="ECO:0000256" key="5">
    <source>
        <dbReference type="SAM" id="MobiDB-lite"/>
    </source>
</evidence>
<proteinExistence type="predicted"/>
<feature type="region of interest" description="Disordered" evidence="5">
    <location>
        <begin position="47"/>
        <end position="69"/>
    </location>
</feature>
<dbReference type="Pfam" id="PF05920">
    <property type="entry name" value="Homeobox_KN"/>
    <property type="match status" value="1"/>
</dbReference>
<evidence type="ECO:0000259" key="6">
    <source>
        <dbReference type="PROSITE" id="PS50071"/>
    </source>
</evidence>
<dbReference type="InterPro" id="IPR050224">
    <property type="entry name" value="TALE_homeobox"/>
</dbReference>
<dbReference type="EMBL" id="JAAAHY010000236">
    <property type="protein sequence ID" value="KAF9965621.1"/>
    <property type="molecule type" value="Genomic_DNA"/>
</dbReference>
<dbReference type="OrthoDB" id="10056939at2759"/>
<feature type="compositionally biased region" description="Basic and acidic residues" evidence="5">
    <location>
        <begin position="408"/>
        <end position="421"/>
    </location>
</feature>
<comment type="subcellular location">
    <subcellularLocation>
        <location evidence="4">Nucleus</location>
    </subcellularLocation>
</comment>
<keyword evidence="8" id="KW-1185">Reference proteome</keyword>
<feature type="compositionally biased region" description="Low complexity" evidence="5">
    <location>
        <begin position="52"/>
        <end position="69"/>
    </location>
</feature>
<keyword evidence="1 4" id="KW-0238">DNA-binding</keyword>
<dbReference type="AlphaFoldDB" id="A0A9P6JD73"/>
<evidence type="ECO:0000313" key="8">
    <source>
        <dbReference type="Proteomes" id="UP000738359"/>
    </source>
</evidence>
<evidence type="ECO:0000256" key="3">
    <source>
        <dbReference type="ARBA" id="ARBA00023242"/>
    </source>
</evidence>
<dbReference type="PANTHER" id="PTHR11850">
    <property type="entry name" value="HOMEOBOX PROTEIN TRANSCRIPTION FACTORS"/>
    <property type="match status" value="1"/>
</dbReference>
<feature type="domain" description="Homeobox" evidence="6">
    <location>
        <begin position="535"/>
        <end position="598"/>
    </location>
</feature>
<feature type="compositionally biased region" description="Low complexity" evidence="5">
    <location>
        <begin position="370"/>
        <end position="395"/>
    </location>
</feature>
<feature type="compositionally biased region" description="Low complexity" evidence="5">
    <location>
        <begin position="676"/>
        <end position="693"/>
    </location>
</feature>
<dbReference type="InterPro" id="IPR001356">
    <property type="entry name" value="HD"/>
</dbReference>
<feature type="DNA-binding region" description="Homeobox" evidence="4">
    <location>
        <begin position="537"/>
        <end position="599"/>
    </location>
</feature>
<dbReference type="Gene3D" id="1.10.10.60">
    <property type="entry name" value="Homeodomain-like"/>
    <property type="match status" value="1"/>
</dbReference>
<evidence type="ECO:0000256" key="2">
    <source>
        <dbReference type="ARBA" id="ARBA00023155"/>
    </source>
</evidence>
<feature type="region of interest" description="Disordered" evidence="5">
    <location>
        <begin position="1"/>
        <end position="35"/>
    </location>
</feature>
<dbReference type="Proteomes" id="UP000738359">
    <property type="component" value="Unassembled WGS sequence"/>
</dbReference>
<feature type="compositionally biased region" description="Low complexity" evidence="5">
    <location>
        <begin position="271"/>
        <end position="283"/>
    </location>
</feature>
<gene>
    <name evidence="7" type="ORF">BGZ70_004449</name>
</gene>
<dbReference type="CDD" id="cd00086">
    <property type="entry name" value="homeodomain"/>
    <property type="match status" value="1"/>
</dbReference>
<dbReference type="InterPro" id="IPR008422">
    <property type="entry name" value="KN_HD"/>
</dbReference>
<dbReference type="SMART" id="SM00389">
    <property type="entry name" value="HOX"/>
    <property type="match status" value="1"/>
</dbReference>
<feature type="region of interest" description="Disordered" evidence="5">
    <location>
        <begin position="180"/>
        <end position="544"/>
    </location>
</feature>
<sequence length="716" mass="78244">MAKSFSPIVLFCDSAPPPSQRLEHDSKDPMDMDIDTSEGRVHSMAIKGSRTSDSASMVSPPSSYSSSSSASLDALAKTMSPARIDVHRKSIQRMIQRNSLLWWELVRYTRNLERKEREQEQEKESEQQLQSEEHPDTPSKPKKAYLANVNGELQSQAHRSREDEDRRVWSLPFDSHEYADQTLERDRTGHARRYSGSGFGYRSISRTPSPSLSPSPSPTRPSFDSAPRVPQSYSHHPSRHLQRQLSDRSRSSQHHRGQGSAEEFPRHPYSQQQQQHPQQQQQPYDPRAGSGYDQEAQALTTAASTPLAKKLPPMDGGSPYPLLPPSPLPSAGLYSSGPSSTASSPRSREQSSSTTTHGYTQHQHQHQHQHPSQAQPQQRDALYQSSYPYQRSYPSLQHDTGPTAYRPRGADHTPHAQDSHRQPHQHSHHHHHLQQQQQQQRRPHSPSRPSSVQHHSSTDSLPRPIPVKPASLHSTSSTTTPLTSCSTHPPDRSSALSPSHPPLAADSNQNNNNNSSSSSAANALNPGGPNNGNVDPNRKRRGNLPKSVTSVLKMWLVQNAIHPYPTEEEKMRLSEETHLSMNQISNWFINARRRILQPILVEAAAAAVAGTDAPVENVLIVRKGKGSRMQVEMEGVSASSSMTAAAASSSANAAAAATTTATTATATATATVSNASTTAATATAPAATTSNTTEGDCVTKQDALLESSPTVSPSVP</sequence>
<evidence type="ECO:0000256" key="4">
    <source>
        <dbReference type="PROSITE-ProRule" id="PRU00108"/>
    </source>
</evidence>
<feature type="compositionally biased region" description="Low complexity" evidence="5">
    <location>
        <begin position="329"/>
        <end position="362"/>
    </location>
</feature>
<feature type="compositionally biased region" description="Basic and acidic residues" evidence="5">
    <location>
        <begin position="114"/>
        <end position="139"/>
    </location>
</feature>